<organism evidence="1 2">
    <name type="scientific">Rotaria magnacalcarata</name>
    <dbReference type="NCBI Taxonomy" id="392030"/>
    <lineage>
        <taxon>Eukaryota</taxon>
        <taxon>Metazoa</taxon>
        <taxon>Spiralia</taxon>
        <taxon>Gnathifera</taxon>
        <taxon>Rotifera</taxon>
        <taxon>Eurotatoria</taxon>
        <taxon>Bdelloidea</taxon>
        <taxon>Philodinida</taxon>
        <taxon>Philodinidae</taxon>
        <taxon>Rotaria</taxon>
    </lineage>
</organism>
<accession>A0A8S3IF01</accession>
<name>A0A8S3IF01_9BILA</name>
<dbReference type="Proteomes" id="UP000681720">
    <property type="component" value="Unassembled WGS sequence"/>
</dbReference>
<dbReference type="AlphaFoldDB" id="A0A8S3IF01"/>
<gene>
    <name evidence="1" type="ORF">GIL414_LOCUS75179</name>
</gene>
<reference evidence="1" key="1">
    <citation type="submission" date="2021-02" db="EMBL/GenBank/DDBJ databases">
        <authorList>
            <person name="Nowell W R."/>
        </authorList>
    </citation>
    <scope>NUCLEOTIDE SEQUENCE</scope>
</reference>
<sequence>MPNSSLIVCEHSPTASPLFPLLDSTGYLSVGELSG</sequence>
<proteinExistence type="predicted"/>
<comment type="caution">
    <text evidence="1">The sequence shown here is derived from an EMBL/GenBank/DDBJ whole genome shotgun (WGS) entry which is preliminary data.</text>
</comment>
<evidence type="ECO:0000313" key="1">
    <source>
        <dbReference type="EMBL" id="CAF5196758.1"/>
    </source>
</evidence>
<protein>
    <submittedName>
        <fullName evidence="1">Uncharacterized protein</fullName>
    </submittedName>
</protein>
<evidence type="ECO:0000313" key="2">
    <source>
        <dbReference type="Proteomes" id="UP000681720"/>
    </source>
</evidence>
<feature type="non-terminal residue" evidence="1">
    <location>
        <position position="1"/>
    </location>
</feature>
<dbReference type="EMBL" id="CAJOBJ010342509">
    <property type="protein sequence ID" value="CAF5196758.1"/>
    <property type="molecule type" value="Genomic_DNA"/>
</dbReference>